<proteinExistence type="predicted"/>
<evidence type="ECO:0000256" key="1">
    <source>
        <dbReference type="SAM" id="MobiDB-lite"/>
    </source>
</evidence>
<comment type="caution">
    <text evidence="4">The sequence shown here is derived from an EMBL/GenBank/DDBJ whole genome shotgun (WGS) entry which is preliminary data.</text>
</comment>
<dbReference type="OrthoDB" id="2249789at2"/>
<dbReference type="eggNOG" id="ENOG503303M">
    <property type="taxonomic scope" value="Bacteria"/>
</dbReference>
<gene>
    <name evidence="4" type="ORF">FC39_GL000021</name>
</gene>
<feature type="transmembrane region" description="Helical" evidence="2">
    <location>
        <begin position="93"/>
        <end position="111"/>
    </location>
</feature>
<dbReference type="PATRIC" id="fig|1423754.3.peg.21"/>
<protein>
    <recommendedName>
        <fullName evidence="3">Zinc-ribbon domain-containing protein</fullName>
    </recommendedName>
</protein>
<evidence type="ECO:0000313" key="4">
    <source>
        <dbReference type="EMBL" id="KRM40825.1"/>
    </source>
</evidence>
<evidence type="ECO:0000259" key="3">
    <source>
        <dbReference type="Pfam" id="PF13240"/>
    </source>
</evidence>
<keyword evidence="2" id="KW-0812">Transmembrane</keyword>
<sequence length="256" mass="27478">MVESNISANEDNKFSVSLLAFWVKGSMSVDNNFLHIDMPNTVLFGLIPAGKRRENTPLQGVSQVETNSSFKLGAMIFGVLIALGGFSEMKSSGIGGLILALIGILMFLSGIKTQLSFERNGVRQSIDVPFFEGSKVREFADKVTQTLSGYQIDRNVRIQNTKQTQDLNAQSVANTQAIVNAMQNNNSVPQNQQVVNTPVNNTQAQPNASIPNPAPDAQVDSSTGSDTNMTSQFCPNCGAQNDASSSFCTSCGTKLN</sequence>
<dbReference type="STRING" id="1423754.FC39_GL000021"/>
<keyword evidence="2" id="KW-1133">Transmembrane helix</keyword>
<feature type="domain" description="Zinc-ribbon" evidence="3">
    <location>
        <begin position="233"/>
        <end position="255"/>
    </location>
</feature>
<keyword evidence="2" id="KW-0472">Membrane</keyword>
<dbReference type="Pfam" id="PF13240">
    <property type="entry name" value="Zn_Ribbon_1"/>
    <property type="match status" value="1"/>
</dbReference>
<accession>A0A0R1YLT5</accession>
<feature type="transmembrane region" description="Helical" evidence="2">
    <location>
        <begin position="69"/>
        <end position="87"/>
    </location>
</feature>
<organism evidence="4 5">
    <name type="scientific">Lactobacillus hamsteri DSM 5661 = JCM 6256</name>
    <dbReference type="NCBI Taxonomy" id="1423754"/>
    <lineage>
        <taxon>Bacteria</taxon>
        <taxon>Bacillati</taxon>
        <taxon>Bacillota</taxon>
        <taxon>Bacilli</taxon>
        <taxon>Lactobacillales</taxon>
        <taxon>Lactobacillaceae</taxon>
        <taxon>Lactobacillus</taxon>
    </lineage>
</organism>
<dbReference type="RefSeq" id="WP_025080243.1">
    <property type="nucleotide sequence ID" value="NZ_AZGI01000006.1"/>
</dbReference>
<dbReference type="Proteomes" id="UP000051223">
    <property type="component" value="Unassembled WGS sequence"/>
</dbReference>
<feature type="region of interest" description="Disordered" evidence="1">
    <location>
        <begin position="201"/>
        <end position="227"/>
    </location>
</feature>
<dbReference type="AlphaFoldDB" id="A0A0R1YLT5"/>
<reference evidence="4 5" key="1">
    <citation type="journal article" date="2015" name="Genome Announc.">
        <title>Expanding the biotechnology potential of lactobacilli through comparative genomics of 213 strains and associated genera.</title>
        <authorList>
            <person name="Sun Z."/>
            <person name="Harris H.M."/>
            <person name="McCann A."/>
            <person name="Guo C."/>
            <person name="Argimon S."/>
            <person name="Zhang W."/>
            <person name="Yang X."/>
            <person name="Jeffery I.B."/>
            <person name="Cooney J.C."/>
            <person name="Kagawa T.F."/>
            <person name="Liu W."/>
            <person name="Song Y."/>
            <person name="Salvetti E."/>
            <person name="Wrobel A."/>
            <person name="Rasinkangas P."/>
            <person name="Parkhill J."/>
            <person name="Rea M.C."/>
            <person name="O'Sullivan O."/>
            <person name="Ritari J."/>
            <person name="Douillard F.P."/>
            <person name="Paul Ross R."/>
            <person name="Yang R."/>
            <person name="Briner A.E."/>
            <person name="Felis G.E."/>
            <person name="de Vos W.M."/>
            <person name="Barrangou R."/>
            <person name="Klaenhammer T.R."/>
            <person name="Caufield P.W."/>
            <person name="Cui Y."/>
            <person name="Zhang H."/>
            <person name="O'Toole P.W."/>
        </authorList>
    </citation>
    <scope>NUCLEOTIDE SEQUENCE [LARGE SCALE GENOMIC DNA]</scope>
    <source>
        <strain evidence="4 5">DSM 5661</strain>
    </source>
</reference>
<name>A0A0R1YLT5_9LACO</name>
<evidence type="ECO:0000313" key="5">
    <source>
        <dbReference type="Proteomes" id="UP000051223"/>
    </source>
</evidence>
<dbReference type="EMBL" id="AZGI01000006">
    <property type="protein sequence ID" value="KRM40825.1"/>
    <property type="molecule type" value="Genomic_DNA"/>
</dbReference>
<keyword evidence="5" id="KW-1185">Reference proteome</keyword>
<dbReference type="InterPro" id="IPR026870">
    <property type="entry name" value="Zinc_ribbon_dom"/>
</dbReference>
<evidence type="ECO:0000256" key="2">
    <source>
        <dbReference type="SAM" id="Phobius"/>
    </source>
</evidence>